<comment type="caution">
    <text evidence="1">The sequence shown here is derived from an EMBL/GenBank/DDBJ whole genome shotgun (WGS) entry which is preliminary data.</text>
</comment>
<keyword evidence="2" id="KW-1185">Reference proteome</keyword>
<organism evidence="1 2">
    <name type="scientific">Naganishia adeliensis</name>
    <dbReference type="NCBI Taxonomy" id="92952"/>
    <lineage>
        <taxon>Eukaryota</taxon>
        <taxon>Fungi</taxon>
        <taxon>Dikarya</taxon>
        <taxon>Basidiomycota</taxon>
        <taxon>Agaricomycotina</taxon>
        <taxon>Tremellomycetes</taxon>
        <taxon>Filobasidiales</taxon>
        <taxon>Filobasidiaceae</taxon>
        <taxon>Naganishia</taxon>
    </lineage>
</organism>
<sequence length="964" mass="104625">MPFNLPFKKSSSSTPRRPSSPTPRPAITTNGSTCSDSTSASETSSLEAAPMRPPMGSLTLRETEGTENGGGYGYGRIHFQSTSAANKGSGSRFPLQINTSPPTPQMMEKQRQDSTTSTLLPPNRETLHSPTHNGSLSAQTSRESSVTRSPVTPRAARRSRQLLGAARGSSSGPDLASLRRRAKEERRSGGGMDGDGLALREEKDPSLVRTSPIYNNYNNADSGKDVPPREEGRAASATTRVEPRRAVGLQDFAFGEVIGRGSYSTVILATQKATHLPYAIKILDQYQLVQEKKTKYAKIERDALVRLGPMAVHPTRIVGTHPNGVASARASRRGSEASEQGTTGGSTTSGNVMTTMMATGNSGGVPGAAVNGHLLARLQTSRIGQSASLPGWRRGAQPGKGEGVGSARTSAEETSKGGRGPGDGGEGERGVKDGQPMTDRLCVPPDGNAAEVGEKQSSQRGPVSVPGLEPARKPRARPRSAHPGVVRLHYTFKDDTSLYFVLDLAINGELLALIKKHGSFDVDSAKRYAAQLIDTVDFMHERGVIHRDLKPENILLDDDMRIKVTDFGSAKVLDLAELSANKTQTGTEQDRQEDRKRSFVGTAEYVSPEVLRNEHASFAADIWAFGCIVYQMLAGRPPFRGGTEYLTFQQVLKAEYEFPEGFDEQAKDLVQHVLKLDPAERLDIEGIKAHPYFTGVDFSRIWTDVMPDIHTGIKPPAQTTTMSFAWDELVGQAESSESGMQSADAGASGAQDPVEEDDDSLEAPRRRWIEHGGGVGTFSSGSGTTDDTVSLVGGTGLASKVNSRDAEPADAGDTSMLPHGRSSLQWSAENRRSKWSEHLVEGEEIIYQSPILLRSGLLLPKRRTLALTSLPRLICVKEDAATETIKVQAECLFKLPDEEEQVVGHREAKDHEVAKKRLVKRFYEKAPRAFVVQTGERERVFIADRDDIRARWIEELDKVKPRTS</sequence>
<name>A0ACC2VGV8_9TREE</name>
<proteinExistence type="predicted"/>
<protein>
    <submittedName>
        <fullName evidence="1">Uncharacterized protein</fullName>
    </submittedName>
</protein>
<evidence type="ECO:0000313" key="1">
    <source>
        <dbReference type="EMBL" id="KAJ9098368.1"/>
    </source>
</evidence>
<reference evidence="1" key="1">
    <citation type="submission" date="2023-04" db="EMBL/GenBank/DDBJ databases">
        <title>Draft Genome sequencing of Naganishia species isolated from polar environments using Oxford Nanopore Technology.</title>
        <authorList>
            <person name="Leo P."/>
            <person name="Venkateswaran K."/>
        </authorList>
    </citation>
    <scope>NUCLEOTIDE SEQUENCE</scope>
    <source>
        <strain evidence="1">MNA-CCFEE 5262</strain>
    </source>
</reference>
<dbReference type="Proteomes" id="UP001230649">
    <property type="component" value="Unassembled WGS sequence"/>
</dbReference>
<dbReference type="EMBL" id="JASBWS010000094">
    <property type="protein sequence ID" value="KAJ9098368.1"/>
    <property type="molecule type" value="Genomic_DNA"/>
</dbReference>
<evidence type="ECO:0000313" key="2">
    <source>
        <dbReference type="Proteomes" id="UP001230649"/>
    </source>
</evidence>
<gene>
    <name evidence="1" type="ORF">QFC20_005993</name>
</gene>
<accession>A0ACC2VGV8</accession>